<organism evidence="1 2">
    <name type="scientific">Xylaria curta</name>
    <dbReference type="NCBI Taxonomy" id="42375"/>
    <lineage>
        <taxon>Eukaryota</taxon>
        <taxon>Fungi</taxon>
        <taxon>Dikarya</taxon>
        <taxon>Ascomycota</taxon>
        <taxon>Pezizomycotina</taxon>
        <taxon>Sordariomycetes</taxon>
        <taxon>Xylariomycetidae</taxon>
        <taxon>Xylariales</taxon>
        <taxon>Xylariaceae</taxon>
        <taxon>Xylaria</taxon>
    </lineage>
</organism>
<sequence>MLKTINAQNPGRASHRYGKPEHHQYDNDASFSLEKTTIEPRLERIAEKRGDNLNDPTRIWGSIVDGQWVTQTTTLAALIVRTTISVQAIVATPMLTAFLLETRGIRLQDAAEVSILRFSNPGPLLSLPVLFQSTQDLKGWAILILIALLAVVTTALRFVSTILFTDIRQGLLSGSLQSSAHIIEYSELATPRDDVADTGVSVRGFVPIRNETVRSQLRLYEGMAALFDTRVVCSRPNLTFTEFGPIYNNRLSDEQSGPWQTFAVLDEPKNNAKVRVSLCYDALGGPTRSIPHDYNVFFNLTTQLPPEPGFVYISRGSHPVETSDIRRPLGATKNPTGVSSVDPGDSPI</sequence>
<evidence type="ECO:0000313" key="1">
    <source>
        <dbReference type="EMBL" id="KAJ2983298.1"/>
    </source>
</evidence>
<name>A0ACC1NYB4_9PEZI</name>
<reference evidence="1" key="1">
    <citation type="submission" date="2022-10" db="EMBL/GenBank/DDBJ databases">
        <title>Genome Sequence of Xylaria curta.</title>
        <authorList>
            <person name="Buettner E."/>
        </authorList>
    </citation>
    <scope>NUCLEOTIDE SEQUENCE</scope>
    <source>
        <strain evidence="1">Babe10</strain>
    </source>
</reference>
<dbReference type="EMBL" id="JAPDGR010001383">
    <property type="protein sequence ID" value="KAJ2983298.1"/>
    <property type="molecule type" value="Genomic_DNA"/>
</dbReference>
<gene>
    <name evidence="1" type="ORF">NUW58_g6272</name>
</gene>
<dbReference type="Proteomes" id="UP001143856">
    <property type="component" value="Unassembled WGS sequence"/>
</dbReference>
<accession>A0ACC1NYB4</accession>
<keyword evidence="2" id="KW-1185">Reference proteome</keyword>
<protein>
    <submittedName>
        <fullName evidence="1">Uncharacterized protein</fullName>
    </submittedName>
</protein>
<comment type="caution">
    <text evidence="1">The sequence shown here is derived from an EMBL/GenBank/DDBJ whole genome shotgun (WGS) entry which is preliminary data.</text>
</comment>
<proteinExistence type="predicted"/>
<evidence type="ECO:0000313" key="2">
    <source>
        <dbReference type="Proteomes" id="UP001143856"/>
    </source>
</evidence>